<feature type="transmembrane region" description="Helical" evidence="1">
    <location>
        <begin position="82"/>
        <end position="103"/>
    </location>
</feature>
<keyword evidence="1" id="KW-0812">Transmembrane</keyword>
<dbReference type="AlphaFoldDB" id="A0A8J3LS27"/>
<accession>A0A8J3LS27</accession>
<gene>
    <name evidence="2" type="ORF">Pfl04_41740</name>
</gene>
<feature type="transmembrane region" description="Helical" evidence="1">
    <location>
        <begin position="115"/>
        <end position="136"/>
    </location>
</feature>
<protein>
    <submittedName>
        <fullName evidence="2">Uncharacterized protein</fullName>
    </submittedName>
</protein>
<proteinExistence type="predicted"/>
<evidence type="ECO:0000256" key="1">
    <source>
        <dbReference type="SAM" id="Phobius"/>
    </source>
</evidence>
<evidence type="ECO:0000313" key="3">
    <source>
        <dbReference type="Proteomes" id="UP000653674"/>
    </source>
</evidence>
<evidence type="ECO:0000313" key="2">
    <source>
        <dbReference type="EMBL" id="GIG75770.1"/>
    </source>
</evidence>
<reference evidence="2" key="1">
    <citation type="submission" date="2021-01" db="EMBL/GenBank/DDBJ databases">
        <title>Whole genome shotgun sequence of Planosporangium flavigriseum NBRC 105377.</title>
        <authorList>
            <person name="Komaki H."/>
            <person name="Tamura T."/>
        </authorList>
    </citation>
    <scope>NUCLEOTIDE SEQUENCE</scope>
    <source>
        <strain evidence="2">NBRC 105377</strain>
    </source>
</reference>
<keyword evidence="1" id="KW-1133">Transmembrane helix</keyword>
<name>A0A8J3LS27_9ACTN</name>
<keyword evidence="1" id="KW-0472">Membrane</keyword>
<organism evidence="2 3">
    <name type="scientific">Planosporangium flavigriseum</name>
    <dbReference type="NCBI Taxonomy" id="373681"/>
    <lineage>
        <taxon>Bacteria</taxon>
        <taxon>Bacillati</taxon>
        <taxon>Actinomycetota</taxon>
        <taxon>Actinomycetes</taxon>
        <taxon>Micromonosporales</taxon>
        <taxon>Micromonosporaceae</taxon>
        <taxon>Planosporangium</taxon>
    </lineage>
</organism>
<dbReference type="Proteomes" id="UP000653674">
    <property type="component" value="Unassembled WGS sequence"/>
</dbReference>
<feature type="transmembrane region" description="Helical" evidence="1">
    <location>
        <begin position="55"/>
        <end position="75"/>
    </location>
</feature>
<sequence>MASPVTAEPVGSRGAWVRWAGMVIVVVLAAVSAIWEAFLTPLAWQWSSGGQAHFVRLPVALVLAVVGNAGLAWLTHRVTGKVLAVLAPFAAWVVPMLVAAGRTSEGDLVLTSDNWVGLATMFAGALSFAVAAYWLVIRSIRRPA</sequence>
<comment type="caution">
    <text evidence="2">The sequence shown here is derived from an EMBL/GenBank/DDBJ whole genome shotgun (WGS) entry which is preliminary data.</text>
</comment>
<feature type="transmembrane region" description="Helical" evidence="1">
    <location>
        <begin position="16"/>
        <end position="35"/>
    </location>
</feature>
<dbReference type="EMBL" id="BONU01000037">
    <property type="protein sequence ID" value="GIG75770.1"/>
    <property type="molecule type" value="Genomic_DNA"/>
</dbReference>
<keyword evidence="3" id="KW-1185">Reference proteome</keyword>